<dbReference type="OrthoDB" id="422720at2759"/>
<sequence length="166" mass="18623">MYQEAEEGIVFALARNFSLAIEDWDYFNKQGLYIFDVIIVLFDNRLKSVSNIAVDEYRSNTLQNVEKSLKEAGLEDHQEVYLVLYNALLSVINGKSTRNALYLDEAKLFTKLVEAAQKRRSCPASQESGPTPSPRESGEGEKKSGNVFGKFTGAVKQFGGSQLERK</sequence>
<keyword evidence="3" id="KW-1185">Reference proteome</keyword>
<protein>
    <submittedName>
        <fullName evidence="2">Uncharacterized protein</fullName>
    </submittedName>
</protein>
<accession>A0A4S8L7S3</accession>
<evidence type="ECO:0000313" key="2">
    <source>
        <dbReference type="EMBL" id="THU84742.1"/>
    </source>
</evidence>
<evidence type="ECO:0000313" key="3">
    <source>
        <dbReference type="Proteomes" id="UP000297245"/>
    </source>
</evidence>
<dbReference type="EMBL" id="ML179582">
    <property type="protein sequence ID" value="THU84742.1"/>
    <property type="molecule type" value="Genomic_DNA"/>
</dbReference>
<feature type="region of interest" description="Disordered" evidence="1">
    <location>
        <begin position="120"/>
        <end position="166"/>
    </location>
</feature>
<proteinExistence type="predicted"/>
<dbReference type="Proteomes" id="UP000297245">
    <property type="component" value="Unassembled WGS sequence"/>
</dbReference>
<reference evidence="2 3" key="1">
    <citation type="journal article" date="2019" name="Nat. Ecol. Evol.">
        <title>Megaphylogeny resolves global patterns of mushroom evolution.</title>
        <authorList>
            <person name="Varga T."/>
            <person name="Krizsan K."/>
            <person name="Foldi C."/>
            <person name="Dima B."/>
            <person name="Sanchez-Garcia M."/>
            <person name="Sanchez-Ramirez S."/>
            <person name="Szollosi G.J."/>
            <person name="Szarkandi J.G."/>
            <person name="Papp V."/>
            <person name="Albert L."/>
            <person name="Andreopoulos W."/>
            <person name="Angelini C."/>
            <person name="Antonin V."/>
            <person name="Barry K.W."/>
            <person name="Bougher N.L."/>
            <person name="Buchanan P."/>
            <person name="Buyck B."/>
            <person name="Bense V."/>
            <person name="Catcheside P."/>
            <person name="Chovatia M."/>
            <person name="Cooper J."/>
            <person name="Damon W."/>
            <person name="Desjardin D."/>
            <person name="Finy P."/>
            <person name="Geml J."/>
            <person name="Haridas S."/>
            <person name="Hughes K."/>
            <person name="Justo A."/>
            <person name="Karasinski D."/>
            <person name="Kautmanova I."/>
            <person name="Kiss B."/>
            <person name="Kocsube S."/>
            <person name="Kotiranta H."/>
            <person name="LaButti K.M."/>
            <person name="Lechner B.E."/>
            <person name="Liimatainen K."/>
            <person name="Lipzen A."/>
            <person name="Lukacs Z."/>
            <person name="Mihaltcheva S."/>
            <person name="Morgado L.N."/>
            <person name="Niskanen T."/>
            <person name="Noordeloos M.E."/>
            <person name="Ohm R.A."/>
            <person name="Ortiz-Santana B."/>
            <person name="Ovrebo C."/>
            <person name="Racz N."/>
            <person name="Riley R."/>
            <person name="Savchenko A."/>
            <person name="Shiryaev A."/>
            <person name="Soop K."/>
            <person name="Spirin V."/>
            <person name="Szebenyi C."/>
            <person name="Tomsovsky M."/>
            <person name="Tulloss R.E."/>
            <person name="Uehling J."/>
            <person name="Grigoriev I.V."/>
            <person name="Vagvolgyi C."/>
            <person name="Papp T."/>
            <person name="Martin F.M."/>
            <person name="Miettinen O."/>
            <person name="Hibbett D.S."/>
            <person name="Nagy L.G."/>
        </authorList>
    </citation>
    <scope>NUCLEOTIDE SEQUENCE [LARGE SCALE GENOMIC DNA]</scope>
    <source>
        <strain evidence="2 3">CBS 962.96</strain>
    </source>
</reference>
<organism evidence="2 3">
    <name type="scientific">Dendrothele bispora (strain CBS 962.96)</name>
    <dbReference type="NCBI Taxonomy" id="1314807"/>
    <lineage>
        <taxon>Eukaryota</taxon>
        <taxon>Fungi</taxon>
        <taxon>Dikarya</taxon>
        <taxon>Basidiomycota</taxon>
        <taxon>Agaricomycotina</taxon>
        <taxon>Agaricomycetes</taxon>
        <taxon>Agaricomycetidae</taxon>
        <taxon>Agaricales</taxon>
        <taxon>Agaricales incertae sedis</taxon>
        <taxon>Dendrothele</taxon>
    </lineage>
</organism>
<evidence type="ECO:0000256" key="1">
    <source>
        <dbReference type="SAM" id="MobiDB-lite"/>
    </source>
</evidence>
<dbReference type="AlphaFoldDB" id="A0A4S8L7S3"/>
<name>A0A4S8L7S3_DENBC</name>
<gene>
    <name evidence="2" type="ORF">K435DRAFT_869964</name>
</gene>